<name>A0A8T4L4C2_9ARCH</name>
<dbReference type="AlphaFoldDB" id="A0A8T4L4C2"/>
<dbReference type="EMBL" id="JAGVWC010000013">
    <property type="protein sequence ID" value="MBS3062173.1"/>
    <property type="molecule type" value="Genomic_DNA"/>
</dbReference>
<feature type="domain" description="Glycosyltransferase subfamily 4-like N-terminal" evidence="2">
    <location>
        <begin position="14"/>
        <end position="185"/>
    </location>
</feature>
<dbReference type="PANTHER" id="PTHR45947:SF3">
    <property type="entry name" value="SULFOQUINOVOSYL TRANSFERASE SQD2"/>
    <property type="match status" value="1"/>
</dbReference>
<dbReference type="InterPro" id="IPR050194">
    <property type="entry name" value="Glycosyltransferase_grp1"/>
</dbReference>
<evidence type="ECO:0000313" key="4">
    <source>
        <dbReference type="Proteomes" id="UP000675968"/>
    </source>
</evidence>
<dbReference type="GO" id="GO:0016757">
    <property type="term" value="F:glycosyltransferase activity"/>
    <property type="evidence" value="ECO:0007669"/>
    <property type="project" value="UniProtKB-KW"/>
</dbReference>
<dbReference type="SUPFAM" id="SSF53756">
    <property type="entry name" value="UDP-Glycosyltransferase/glycogen phosphorylase"/>
    <property type="match status" value="1"/>
</dbReference>
<proteinExistence type="predicted"/>
<feature type="domain" description="Glycosyl transferase family 1" evidence="1">
    <location>
        <begin position="196"/>
        <end position="357"/>
    </location>
</feature>
<dbReference type="Pfam" id="PF13439">
    <property type="entry name" value="Glyco_transf_4"/>
    <property type="match status" value="1"/>
</dbReference>
<reference evidence="3" key="2">
    <citation type="submission" date="2021-05" db="EMBL/GenBank/DDBJ databases">
        <title>Protein family content uncovers lineage relationships and bacterial pathway maintenance mechanisms in DPANN archaea.</title>
        <authorList>
            <person name="Castelle C.J."/>
            <person name="Meheust R."/>
            <person name="Jaffe A.L."/>
            <person name="Seitz K."/>
            <person name="Gong X."/>
            <person name="Baker B.J."/>
            <person name="Banfield J.F."/>
        </authorList>
    </citation>
    <scope>NUCLEOTIDE SEQUENCE</scope>
    <source>
        <strain evidence="3">RIFCSPLOWO2_01_FULL_AR10_48_17</strain>
    </source>
</reference>
<organism evidence="3 4">
    <name type="scientific">Candidatus Iainarchaeum sp</name>
    <dbReference type="NCBI Taxonomy" id="3101447"/>
    <lineage>
        <taxon>Archaea</taxon>
        <taxon>Candidatus Iainarchaeota</taxon>
        <taxon>Candidatus Iainarchaeia</taxon>
        <taxon>Candidatus Iainarchaeales</taxon>
        <taxon>Candidatus Iainarchaeaceae</taxon>
        <taxon>Candidatus Iainarchaeum</taxon>
    </lineage>
</organism>
<keyword evidence="3" id="KW-0328">Glycosyltransferase</keyword>
<gene>
    <name evidence="3" type="ORF">J4215_06345</name>
</gene>
<dbReference type="Pfam" id="PF00534">
    <property type="entry name" value="Glycos_transf_1"/>
    <property type="match status" value="1"/>
</dbReference>
<evidence type="ECO:0000313" key="3">
    <source>
        <dbReference type="EMBL" id="MBS3062173.1"/>
    </source>
</evidence>
<reference evidence="3" key="1">
    <citation type="submission" date="2021-03" db="EMBL/GenBank/DDBJ databases">
        <authorList>
            <person name="Jaffe A."/>
        </authorList>
    </citation>
    <scope>NUCLEOTIDE SEQUENCE</scope>
    <source>
        <strain evidence="3">RIFCSPLOWO2_01_FULL_AR10_48_17</strain>
    </source>
</reference>
<dbReference type="InterPro" id="IPR001296">
    <property type="entry name" value="Glyco_trans_1"/>
</dbReference>
<keyword evidence="3" id="KW-0808">Transferase</keyword>
<dbReference type="Gene3D" id="3.40.50.2000">
    <property type="entry name" value="Glycogen Phosphorylase B"/>
    <property type="match status" value="2"/>
</dbReference>
<evidence type="ECO:0000259" key="1">
    <source>
        <dbReference type="Pfam" id="PF00534"/>
    </source>
</evidence>
<dbReference type="Proteomes" id="UP000675968">
    <property type="component" value="Unassembled WGS sequence"/>
</dbReference>
<dbReference type="EC" id="2.4.-.-" evidence="3"/>
<protein>
    <submittedName>
        <fullName evidence="3">Glycosyltransferase</fullName>
        <ecNumber evidence="3">2.4.-.-</ecNumber>
    </submittedName>
</protein>
<dbReference type="PANTHER" id="PTHR45947">
    <property type="entry name" value="SULFOQUINOVOSYL TRANSFERASE SQD2"/>
    <property type="match status" value="1"/>
</dbReference>
<dbReference type="InterPro" id="IPR028098">
    <property type="entry name" value="Glyco_trans_4-like_N"/>
</dbReference>
<accession>A0A8T4L4C2</accession>
<comment type="caution">
    <text evidence="3">The sequence shown here is derived from an EMBL/GenBank/DDBJ whole genome shotgun (WGS) entry which is preliminary data.</text>
</comment>
<sequence length="389" mass="43645">MKIAIFADTFFPSVDGVVSSIVSTAKSLEKQGHQVRFFVPKPVNLKEARRLAAGLDVVWVRSVGFFAYDAYRISSPTSWSAKKAFLDFKPDVVHVHTPFSLGWMGSRWARRHRIPVVATYHTLIPEFLMYLPIPVFNKTRLAKFLTWRYTELFYRRADVVTTPTQEMAVELEKNGIPAKVLSNPIRFSLFNRFADSKRSSKLFSLVFFGRLSFEKNIEVLLEMLRLLLDRKLSVELVIVGSGPAEEFLKKTALELKVGSHVRFRGVLRDEQLALEVAKCHCMVTASTIETQGLTILEAMAAGVPCVGVDFLGIPNSVKENENGFLFPPGDPKTGADKVEKLFSSKTLQKNFSRKAIETARPLSEESIVSQYVGVYLAVVSGKKHPKAPK</sequence>
<evidence type="ECO:0000259" key="2">
    <source>
        <dbReference type="Pfam" id="PF13439"/>
    </source>
</evidence>